<reference evidence="7 8" key="1">
    <citation type="submission" date="2016-11" db="EMBL/GenBank/DDBJ databases">
        <authorList>
            <person name="Jaros S."/>
            <person name="Januszkiewicz K."/>
            <person name="Wedrychowicz H."/>
        </authorList>
    </citation>
    <scope>NUCLEOTIDE SEQUENCE [LARGE SCALE GENOMIC DNA]</scope>
    <source>
        <strain evidence="7 8">KHT3</strain>
    </source>
</reference>
<dbReference type="InterPro" id="IPR047952">
    <property type="entry name" value="Transpos_IS4"/>
</dbReference>
<dbReference type="Pfam" id="PF01609">
    <property type="entry name" value="DDE_Tnp_1"/>
    <property type="match status" value="1"/>
</dbReference>
<dbReference type="GO" id="GO:0006313">
    <property type="term" value="P:DNA transposition"/>
    <property type="evidence" value="ECO:0007669"/>
    <property type="project" value="InterPro"/>
</dbReference>
<dbReference type="InterPro" id="IPR025399">
    <property type="entry name" value="DUF4372"/>
</dbReference>
<organism evidence="7 8">
    <name type="scientific">Xylanibacter ruminicola</name>
    <name type="common">Prevotella ruminicola</name>
    <dbReference type="NCBI Taxonomy" id="839"/>
    <lineage>
        <taxon>Bacteria</taxon>
        <taxon>Pseudomonadati</taxon>
        <taxon>Bacteroidota</taxon>
        <taxon>Bacteroidia</taxon>
        <taxon>Bacteroidales</taxon>
        <taxon>Prevotellaceae</taxon>
        <taxon>Xylanibacter</taxon>
    </lineage>
</organism>
<keyword evidence="2" id="KW-0815">Transposition</keyword>
<evidence type="ECO:0000259" key="6">
    <source>
        <dbReference type="Pfam" id="PF14294"/>
    </source>
</evidence>
<evidence type="ECO:0000256" key="4">
    <source>
        <dbReference type="ARBA" id="ARBA00023172"/>
    </source>
</evidence>
<dbReference type="Gene3D" id="3.90.350.10">
    <property type="entry name" value="Transposase Inhibitor Protein From Tn5, Chain A, domain 1"/>
    <property type="match status" value="1"/>
</dbReference>
<gene>
    <name evidence="7" type="ORF">SAMN05216463_13313</name>
</gene>
<protein>
    <recommendedName>
        <fullName evidence="9">Transposase, IS4 family</fullName>
    </recommendedName>
</protein>
<keyword evidence="3" id="KW-0238">DNA-binding</keyword>
<dbReference type="PANTHER" id="PTHR33258">
    <property type="entry name" value="TRANSPOSASE INSL FOR INSERTION SEQUENCE ELEMENT IS186A-RELATED"/>
    <property type="match status" value="1"/>
</dbReference>
<dbReference type="Pfam" id="PF14294">
    <property type="entry name" value="DUF4372"/>
    <property type="match status" value="1"/>
</dbReference>
<feature type="domain" description="Transposase IS4-like" evidence="5">
    <location>
        <begin position="127"/>
        <end position="372"/>
    </location>
</feature>
<dbReference type="GO" id="GO:0004803">
    <property type="term" value="F:transposase activity"/>
    <property type="evidence" value="ECO:0007669"/>
    <property type="project" value="InterPro"/>
</dbReference>
<dbReference type="InterPro" id="IPR002559">
    <property type="entry name" value="Transposase_11"/>
</dbReference>
<evidence type="ECO:0000313" key="8">
    <source>
        <dbReference type="Proteomes" id="UP000184130"/>
    </source>
</evidence>
<dbReference type="SUPFAM" id="SSF53098">
    <property type="entry name" value="Ribonuclease H-like"/>
    <property type="match status" value="1"/>
</dbReference>
<dbReference type="PANTHER" id="PTHR33258:SF1">
    <property type="entry name" value="TRANSPOSASE INSL FOR INSERTION SEQUENCE ELEMENT IS186A-RELATED"/>
    <property type="match status" value="1"/>
</dbReference>
<dbReference type="OrthoDB" id="7327264at2"/>
<evidence type="ECO:0000313" key="7">
    <source>
        <dbReference type="EMBL" id="SHL21842.1"/>
    </source>
</evidence>
<keyword evidence="4" id="KW-0233">DNA recombination</keyword>
<comment type="similarity">
    <text evidence="1">Belongs to the transposase 11 family.</text>
</comment>
<dbReference type="RefSeq" id="WP_073211471.1">
    <property type="nucleotide sequence ID" value="NZ_FRBD01000033.1"/>
</dbReference>
<feature type="domain" description="DUF4372" evidence="6">
    <location>
        <begin position="9"/>
        <end position="80"/>
    </location>
</feature>
<dbReference type="NCBIfam" id="NF033592">
    <property type="entry name" value="transpos_IS4_1"/>
    <property type="match status" value="1"/>
</dbReference>
<accession>A0A1M6YUT8</accession>
<dbReference type="GO" id="GO:0003677">
    <property type="term" value="F:DNA binding"/>
    <property type="evidence" value="ECO:0007669"/>
    <property type="project" value="UniProtKB-KW"/>
</dbReference>
<evidence type="ECO:0008006" key="9">
    <source>
        <dbReference type="Google" id="ProtNLM"/>
    </source>
</evidence>
<dbReference type="EMBL" id="FRBD01000033">
    <property type="protein sequence ID" value="SHL21842.1"/>
    <property type="molecule type" value="Genomic_DNA"/>
</dbReference>
<evidence type="ECO:0000259" key="5">
    <source>
        <dbReference type="Pfam" id="PF01609"/>
    </source>
</evidence>
<evidence type="ECO:0000256" key="3">
    <source>
        <dbReference type="ARBA" id="ARBA00023125"/>
    </source>
</evidence>
<evidence type="ECO:0000256" key="2">
    <source>
        <dbReference type="ARBA" id="ARBA00022578"/>
    </source>
</evidence>
<proteinExistence type="inferred from homology"/>
<dbReference type="Proteomes" id="UP000184130">
    <property type="component" value="Unassembled WGS sequence"/>
</dbReference>
<dbReference type="AlphaFoldDB" id="A0A1M6YUT8"/>
<name>A0A1M6YUT8_XYLRU</name>
<evidence type="ECO:0000256" key="1">
    <source>
        <dbReference type="ARBA" id="ARBA00010075"/>
    </source>
</evidence>
<dbReference type="InterPro" id="IPR012337">
    <property type="entry name" value="RNaseH-like_sf"/>
</dbReference>
<sequence>MGKGTNFSGQPVLSQLIKLMDRQNINTLASKTGSDRYVKYLDGYSHLVVMLYAVLCNLRSLREVCLGFEANATRMNHFGLDHMICRSTLSDANRRRSSSFFGRIYRSLFRKYAPVLSDSRTKHETATKIYIMDSTTITLFSEILKGAGRNSENGKKKGGIKAHTIIQEDIDLPIFVDFTAAATSDHELMKRIFSLPEGSFITFDMGYNDYLIWKQLTEKGYKFVTRQKDNARFEIIEKRSCPEKDIIADQIIELSSNKLVERPMTEEELSHRRGRRPKSGIVTVREYVKGKYRCRRIVRRSDDGKDTVTFITNVLDQSEMSAEQICETYRRRWAIECLFKKLKQNFPLKYFLGDNVNAIEVQIWVTMIAYLLLRVMQHKAKCKLAFSNIVTLARLTIGNYVNFVTLLNCPKQAWAERLRYWNSLETAQNTVQLELQFSP</sequence>